<dbReference type="PANTHER" id="PTHR33116:SF78">
    <property type="entry name" value="OS12G0587133 PROTEIN"/>
    <property type="match status" value="1"/>
</dbReference>
<organism evidence="1 2">
    <name type="scientific">Quercus rubra</name>
    <name type="common">Northern red oak</name>
    <name type="synonym">Quercus borealis</name>
    <dbReference type="NCBI Taxonomy" id="3512"/>
    <lineage>
        <taxon>Eukaryota</taxon>
        <taxon>Viridiplantae</taxon>
        <taxon>Streptophyta</taxon>
        <taxon>Embryophyta</taxon>
        <taxon>Tracheophyta</taxon>
        <taxon>Spermatophyta</taxon>
        <taxon>Magnoliopsida</taxon>
        <taxon>eudicotyledons</taxon>
        <taxon>Gunneridae</taxon>
        <taxon>Pentapetalae</taxon>
        <taxon>rosids</taxon>
        <taxon>fabids</taxon>
        <taxon>Fagales</taxon>
        <taxon>Fagaceae</taxon>
        <taxon>Quercus</taxon>
    </lineage>
</organism>
<dbReference type="AlphaFoldDB" id="A0AAN7GDX2"/>
<keyword evidence="2" id="KW-1185">Reference proteome</keyword>
<evidence type="ECO:0000313" key="1">
    <source>
        <dbReference type="EMBL" id="KAK4605759.1"/>
    </source>
</evidence>
<dbReference type="Proteomes" id="UP001324115">
    <property type="component" value="Unassembled WGS sequence"/>
</dbReference>
<gene>
    <name evidence="1" type="ORF">RGQ29_000163</name>
</gene>
<evidence type="ECO:0000313" key="2">
    <source>
        <dbReference type="Proteomes" id="UP001324115"/>
    </source>
</evidence>
<accession>A0AAN7GDX2</accession>
<proteinExistence type="predicted"/>
<reference evidence="1 2" key="1">
    <citation type="journal article" date="2023" name="G3 (Bethesda)">
        <title>A haplotype-resolved chromosome-scale genome for Quercus rubra L. provides insights into the genetics of adaptive traits for red oak species.</title>
        <authorList>
            <person name="Kapoor B."/>
            <person name="Jenkins J."/>
            <person name="Schmutz J."/>
            <person name="Zhebentyayeva T."/>
            <person name="Kuelheim C."/>
            <person name="Coggeshall M."/>
            <person name="Heim C."/>
            <person name="Lasky J.R."/>
            <person name="Leites L."/>
            <person name="Islam-Faridi N."/>
            <person name="Romero-Severson J."/>
            <person name="DeLeo V.L."/>
            <person name="Lucas S.M."/>
            <person name="Lazic D."/>
            <person name="Gailing O."/>
            <person name="Carlson J."/>
            <person name="Staton M."/>
        </authorList>
    </citation>
    <scope>NUCLEOTIDE SEQUENCE [LARGE SCALE GENOMIC DNA]</scope>
    <source>
        <strain evidence="1">Pseudo-F2</strain>
    </source>
</reference>
<name>A0AAN7GDX2_QUERU</name>
<dbReference type="PANTHER" id="PTHR33116">
    <property type="entry name" value="REVERSE TRANSCRIPTASE ZINC-BINDING DOMAIN-CONTAINING PROTEIN-RELATED-RELATED"/>
    <property type="match status" value="1"/>
</dbReference>
<sequence length="103" mass="11940">MGINATNDLGRYLGVPLLHQGKNGNAFNFVVEKIQGKLARWKTKLLSRIGRLILVKVAVTPIVDYYMQCHALPIKVCNAIDKTIRDFLWEFMEEKRKLHMVNW</sequence>
<dbReference type="EMBL" id="JAXUIC010000001">
    <property type="protein sequence ID" value="KAK4605759.1"/>
    <property type="molecule type" value="Genomic_DNA"/>
</dbReference>
<comment type="caution">
    <text evidence="1">The sequence shown here is derived from an EMBL/GenBank/DDBJ whole genome shotgun (WGS) entry which is preliminary data.</text>
</comment>
<protein>
    <submittedName>
        <fullName evidence="1">Uncharacterized protein</fullName>
    </submittedName>
</protein>